<name>A0AAD3T314_NEPGR</name>
<dbReference type="AlphaFoldDB" id="A0AAD3T314"/>
<keyword evidence="3" id="KW-1185">Reference proteome</keyword>
<organism evidence="2 3">
    <name type="scientific">Nepenthes gracilis</name>
    <name type="common">Slender pitcher plant</name>
    <dbReference type="NCBI Taxonomy" id="150966"/>
    <lineage>
        <taxon>Eukaryota</taxon>
        <taxon>Viridiplantae</taxon>
        <taxon>Streptophyta</taxon>
        <taxon>Embryophyta</taxon>
        <taxon>Tracheophyta</taxon>
        <taxon>Spermatophyta</taxon>
        <taxon>Magnoliopsida</taxon>
        <taxon>eudicotyledons</taxon>
        <taxon>Gunneridae</taxon>
        <taxon>Pentapetalae</taxon>
        <taxon>Caryophyllales</taxon>
        <taxon>Nepenthaceae</taxon>
        <taxon>Nepenthes</taxon>
    </lineage>
</organism>
<dbReference type="EMBL" id="BSYO01000024">
    <property type="protein sequence ID" value="GMH22073.1"/>
    <property type="molecule type" value="Genomic_DNA"/>
</dbReference>
<feature type="region of interest" description="Disordered" evidence="1">
    <location>
        <begin position="1"/>
        <end position="134"/>
    </location>
</feature>
<evidence type="ECO:0000313" key="3">
    <source>
        <dbReference type="Proteomes" id="UP001279734"/>
    </source>
</evidence>
<reference evidence="2" key="1">
    <citation type="submission" date="2023-05" db="EMBL/GenBank/DDBJ databases">
        <title>Nepenthes gracilis genome sequencing.</title>
        <authorList>
            <person name="Fukushima K."/>
        </authorList>
    </citation>
    <scope>NUCLEOTIDE SEQUENCE</scope>
    <source>
        <strain evidence="2">SING2019-196</strain>
    </source>
</reference>
<evidence type="ECO:0000313" key="2">
    <source>
        <dbReference type="EMBL" id="GMH22073.1"/>
    </source>
</evidence>
<protein>
    <submittedName>
        <fullName evidence="2">Uncharacterized protein</fullName>
    </submittedName>
</protein>
<accession>A0AAD3T314</accession>
<feature type="compositionally biased region" description="Polar residues" evidence="1">
    <location>
        <begin position="14"/>
        <end position="27"/>
    </location>
</feature>
<feature type="compositionally biased region" description="Basic and acidic residues" evidence="1">
    <location>
        <begin position="84"/>
        <end position="102"/>
    </location>
</feature>
<comment type="caution">
    <text evidence="2">The sequence shown here is derived from an EMBL/GenBank/DDBJ whole genome shotgun (WGS) entry which is preliminary data.</text>
</comment>
<evidence type="ECO:0000256" key="1">
    <source>
        <dbReference type="SAM" id="MobiDB-lite"/>
    </source>
</evidence>
<dbReference type="Proteomes" id="UP001279734">
    <property type="component" value="Unassembled WGS sequence"/>
</dbReference>
<gene>
    <name evidence="2" type="ORF">Nepgr_023916</name>
</gene>
<sequence length="134" mass="14515">MTEAIRPFIKMKQQPLSGASTEINISNNEEKPMSSPGEPAHPWRSPGYHESETQSEASGAIMASAETPIKSRSKERRQGSTLDEISRGNRETRAEVSEESAKDGLTAASDGRQAEQPGGRHGRLLTGSNRAEQP</sequence>
<proteinExistence type="predicted"/>